<name>A0ABT3QXV6_9HYPH</name>
<dbReference type="Proteomes" id="UP001300261">
    <property type="component" value="Unassembled WGS sequence"/>
</dbReference>
<evidence type="ECO:0008006" key="4">
    <source>
        <dbReference type="Google" id="ProtNLM"/>
    </source>
</evidence>
<protein>
    <recommendedName>
        <fullName evidence="4">C4-dicarboxylate ABC transporter substrate-binding protein</fullName>
    </recommendedName>
</protein>
<feature type="signal peptide" evidence="1">
    <location>
        <begin position="1"/>
        <end position="24"/>
    </location>
</feature>
<keyword evidence="1" id="KW-0732">Signal</keyword>
<keyword evidence="3" id="KW-1185">Reference proteome</keyword>
<evidence type="ECO:0000313" key="2">
    <source>
        <dbReference type="EMBL" id="MCX2721754.1"/>
    </source>
</evidence>
<evidence type="ECO:0000313" key="3">
    <source>
        <dbReference type="Proteomes" id="UP001300261"/>
    </source>
</evidence>
<comment type="caution">
    <text evidence="2">The sequence shown here is derived from an EMBL/GenBank/DDBJ whole genome shotgun (WGS) entry which is preliminary data.</text>
</comment>
<gene>
    <name evidence="2" type="ORF">ON753_04945</name>
</gene>
<dbReference type="Gene3D" id="3.40.190.170">
    <property type="entry name" value="Bacterial extracellular solute-binding protein, family 7"/>
    <property type="match status" value="1"/>
</dbReference>
<sequence>MLKTLTRTALAAVAVGGLMASAAAQEFSFRFQSSDPSGNPNFELQQGWAESVKEKTDGRVEINLLPVEIHRGP</sequence>
<organism evidence="2 3">
    <name type="scientific">Roseibium salinum</name>
    <dbReference type="NCBI Taxonomy" id="1604349"/>
    <lineage>
        <taxon>Bacteria</taxon>
        <taxon>Pseudomonadati</taxon>
        <taxon>Pseudomonadota</taxon>
        <taxon>Alphaproteobacteria</taxon>
        <taxon>Hyphomicrobiales</taxon>
        <taxon>Stappiaceae</taxon>
        <taxon>Roseibium</taxon>
    </lineage>
</organism>
<feature type="chain" id="PRO_5045996614" description="C4-dicarboxylate ABC transporter substrate-binding protein" evidence="1">
    <location>
        <begin position="25"/>
        <end position="73"/>
    </location>
</feature>
<dbReference type="InterPro" id="IPR038404">
    <property type="entry name" value="TRAP_DctP_sf"/>
</dbReference>
<reference evidence="2 3" key="1">
    <citation type="journal article" date="2016" name="Int. J. Syst. Evol. Microbiol.">
        <title>Labrenzia salina sp. nov., isolated from the rhizosphere of the halophyte Arthrocnemum macrostachyum.</title>
        <authorList>
            <person name="Camacho M."/>
            <person name="Redondo-Gomez S."/>
            <person name="Rodriguez-Llorente I."/>
            <person name="Rohde M."/>
            <person name="Sproer C."/>
            <person name="Schumann P."/>
            <person name="Klenk H.P."/>
            <person name="Montero-Calasanz M.D.C."/>
        </authorList>
    </citation>
    <scope>NUCLEOTIDE SEQUENCE [LARGE SCALE GENOMIC DNA]</scope>
    <source>
        <strain evidence="2 3">DSM 29163</strain>
    </source>
</reference>
<proteinExistence type="predicted"/>
<accession>A0ABT3QXV6</accession>
<dbReference type="EMBL" id="JAPEVI010000003">
    <property type="protein sequence ID" value="MCX2721754.1"/>
    <property type="molecule type" value="Genomic_DNA"/>
</dbReference>
<evidence type="ECO:0000256" key="1">
    <source>
        <dbReference type="SAM" id="SignalP"/>
    </source>
</evidence>
<dbReference type="RefSeq" id="WP_265961462.1">
    <property type="nucleotide sequence ID" value="NZ_JAPEVI010000003.1"/>
</dbReference>